<name>A0A9D4FWE0_DREPO</name>
<dbReference type="Proteomes" id="UP000828390">
    <property type="component" value="Unassembled WGS sequence"/>
</dbReference>
<organism evidence="2 3">
    <name type="scientific">Dreissena polymorpha</name>
    <name type="common">Zebra mussel</name>
    <name type="synonym">Mytilus polymorpha</name>
    <dbReference type="NCBI Taxonomy" id="45954"/>
    <lineage>
        <taxon>Eukaryota</taxon>
        <taxon>Metazoa</taxon>
        <taxon>Spiralia</taxon>
        <taxon>Lophotrochozoa</taxon>
        <taxon>Mollusca</taxon>
        <taxon>Bivalvia</taxon>
        <taxon>Autobranchia</taxon>
        <taxon>Heteroconchia</taxon>
        <taxon>Euheterodonta</taxon>
        <taxon>Imparidentia</taxon>
        <taxon>Neoheterodontei</taxon>
        <taxon>Myida</taxon>
        <taxon>Dreissenoidea</taxon>
        <taxon>Dreissenidae</taxon>
        <taxon>Dreissena</taxon>
    </lineage>
</organism>
<dbReference type="AlphaFoldDB" id="A0A9D4FWE0"/>
<accession>A0A9D4FWE0</accession>
<protein>
    <submittedName>
        <fullName evidence="2">Uncharacterized protein</fullName>
    </submittedName>
</protein>
<sequence>MADNNANVAINATSKNRWAEQEETVIANEIIKNYDVLFGPMTGCGALKIGKVRRRGWEAVANVLNCTTEPNPQTGTKTKNDEMRRPGTGGGPRVKKFTIPEGILLQHFGDSASVAGVPNAIDTDAPEGASINIIELGKMPIGLGAQKTSSVFQHALEDEAGPCSSGTKPVLGVYEGRSKENFHGRGSNP</sequence>
<reference evidence="2" key="2">
    <citation type="submission" date="2020-11" db="EMBL/GenBank/DDBJ databases">
        <authorList>
            <person name="McCartney M.A."/>
            <person name="Auch B."/>
            <person name="Kono T."/>
            <person name="Mallez S."/>
            <person name="Becker A."/>
            <person name="Gohl D.M."/>
            <person name="Silverstein K.A.T."/>
            <person name="Koren S."/>
            <person name="Bechman K.B."/>
            <person name="Herman A."/>
            <person name="Abrahante J.E."/>
            <person name="Garbe J."/>
        </authorList>
    </citation>
    <scope>NUCLEOTIDE SEQUENCE</scope>
    <source>
        <strain evidence="2">Duluth1</strain>
        <tissue evidence="2">Whole animal</tissue>
    </source>
</reference>
<reference evidence="2" key="1">
    <citation type="journal article" date="2019" name="bioRxiv">
        <title>The Genome of the Zebra Mussel, Dreissena polymorpha: A Resource for Invasive Species Research.</title>
        <authorList>
            <person name="McCartney M.A."/>
            <person name="Auch B."/>
            <person name="Kono T."/>
            <person name="Mallez S."/>
            <person name="Zhang Y."/>
            <person name="Obille A."/>
            <person name="Becker A."/>
            <person name="Abrahante J.E."/>
            <person name="Garbe J."/>
            <person name="Badalamenti J.P."/>
            <person name="Herman A."/>
            <person name="Mangelson H."/>
            <person name="Liachko I."/>
            <person name="Sullivan S."/>
            <person name="Sone E.D."/>
            <person name="Koren S."/>
            <person name="Silverstein K.A.T."/>
            <person name="Beckman K.B."/>
            <person name="Gohl D.M."/>
        </authorList>
    </citation>
    <scope>NUCLEOTIDE SEQUENCE</scope>
    <source>
        <strain evidence="2">Duluth1</strain>
        <tissue evidence="2">Whole animal</tissue>
    </source>
</reference>
<keyword evidence="3" id="KW-1185">Reference proteome</keyword>
<feature type="region of interest" description="Disordered" evidence="1">
    <location>
        <begin position="68"/>
        <end position="94"/>
    </location>
</feature>
<proteinExistence type="predicted"/>
<gene>
    <name evidence="2" type="ORF">DPMN_133983</name>
</gene>
<evidence type="ECO:0000256" key="1">
    <source>
        <dbReference type="SAM" id="MobiDB-lite"/>
    </source>
</evidence>
<feature type="compositionally biased region" description="Polar residues" evidence="1">
    <location>
        <begin position="68"/>
        <end position="77"/>
    </location>
</feature>
<comment type="caution">
    <text evidence="2">The sequence shown here is derived from an EMBL/GenBank/DDBJ whole genome shotgun (WGS) entry which is preliminary data.</text>
</comment>
<evidence type="ECO:0000313" key="3">
    <source>
        <dbReference type="Proteomes" id="UP000828390"/>
    </source>
</evidence>
<dbReference type="EMBL" id="JAIWYP010000006">
    <property type="protein sequence ID" value="KAH3805677.1"/>
    <property type="molecule type" value="Genomic_DNA"/>
</dbReference>
<evidence type="ECO:0000313" key="2">
    <source>
        <dbReference type="EMBL" id="KAH3805677.1"/>
    </source>
</evidence>